<keyword evidence="3" id="KW-1185">Reference proteome</keyword>
<evidence type="ECO:0000313" key="2">
    <source>
        <dbReference type="EMBL" id="MZR13429.1"/>
    </source>
</evidence>
<protein>
    <submittedName>
        <fullName evidence="2">Glucose 1-dehydrogenase</fullName>
        <ecNumber evidence="2">1.1.1.47</ecNumber>
    </submittedName>
</protein>
<comment type="caution">
    <text evidence="2">The sequence shown here is derived from an EMBL/GenBank/DDBJ whole genome shotgun (WGS) entry which is preliminary data.</text>
</comment>
<dbReference type="EC" id="1.1.1.47" evidence="2"/>
<name>A0A845M338_9RHOB</name>
<dbReference type="Pfam" id="PF13561">
    <property type="entry name" value="adh_short_C2"/>
    <property type="match status" value="1"/>
</dbReference>
<accession>A0A845M338</accession>
<sequence>MRLKGKVAIVTGSSRGIGLGMVERFAEEGAHVYAGSSSNPEGVYPEGVIGVELDVTKPEHWDRVVAQALADHGRIDVLVNNAGIIVYDPVCELDMDGWNKVVAVNQTGVWLGMKAVIPEMQKQKSGSIVNVASIWGNAAVPGGHAYHATKGAVVMMSKNAAITYVGDGVRVNTLSPGFIDTPLTQSQDAEINEYVVSITPMGRAGTPREIANGALFLASDEASFMTGAELVIDGGYLAQ</sequence>
<dbReference type="PRINTS" id="PR00081">
    <property type="entry name" value="GDHRDH"/>
</dbReference>
<dbReference type="EMBL" id="WTUX01000012">
    <property type="protein sequence ID" value="MZR13429.1"/>
    <property type="molecule type" value="Genomic_DNA"/>
</dbReference>
<dbReference type="FunFam" id="3.40.50.720:FF:000084">
    <property type="entry name" value="Short-chain dehydrogenase reductase"/>
    <property type="match status" value="1"/>
</dbReference>
<gene>
    <name evidence="2" type="ORF">GQE99_10415</name>
</gene>
<dbReference type="AlphaFoldDB" id="A0A845M338"/>
<dbReference type="PRINTS" id="PR00080">
    <property type="entry name" value="SDRFAMILY"/>
</dbReference>
<dbReference type="Gene3D" id="3.40.50.720">
    <property type="entry name" value="NAD(P)-binding Rossmann-like Domain"/>
    <property type="match status" value="1"/>
</dbReference>
<evidence type="ECO:0000313" key="3">
    <source>
        <dbReference type="Proteomes" id="UP000467322"/>
    </source>
</evidence>
<proteinExistence type="inferred from homology"/>
<comment type="similarity">
    <text evidence="1">Belongs to the short-chain dehydrogenases/reductases (SDR) family.</text>
</comment>
<dbReference type="PANTHER" id="PTHR42760">
    <property type="entry name" value="SHORT-CHAIN DEHYDROGENASES/REDUCTASES FAMILY MEMBER"/>
    <property type="match status" value="1"/>
</dbReference>
<dbReference type="RefSeq" id="WP_161351551.1">
    <property type="nucleotide sequence ID" value="NZ_WTUX01000012.1"/>
</dbReference>
<keyword evidence="2" id="KW-0560">Oxidoreductase</keyword>
<evidence type="ECO:0000256" key="1">
    <source>
        <dbReference type="ARBA" id="ARBA00006484"/>
    </source>
</evidence>
<organism evidence="2 3">
    <name type="scientific">Maritimibacter harenae</name>
    <dbReference type="NCBI Taxonomy" id="2606218"/>
    <lineage>
        <taxon>Bacteria</taxon>
        <taxon>Pseudomonadati</taxon>
        <taxon>Pseudomonadota</taxon>
        <taxon>Alphaproteobacteria</taxon>
        <taxon>Rhodobacterales</taxon>
        <taxon>Roseobacteraceae</taxon>
        <taxon>Maritimibacter</taxon>
    </lineage>
</organism>
<reference evidence="2 3" key="1">
    <citation type="submission" date="2019-12" db="EMBL/GenBank/DDBJ databases">
        <title>Maritimibacter sp. nov. sp. isolated from sea sand.</title>
        <authorList>
            <person name="Kim J."/>
            <person name="Jeong S.E."/>
            <person name="Jung H.S."/>
            <person name="Jeon C.O."/>
        </authorList>
    </citation>
    <scope>NUCLEOTIDE SEQUENCE [LARGE SCALE GENOMIC DNA]</scope>
    <source>
        <strain evidence="2 3">DP07</strain>
    </source>
</reference>
<dbReference type="Proteomes" id="UP000467322">
    <property type="component" value="Unassembled WGS sequence"/>
</dbReference>
<dbReference type="GO" id="GO:0047936">
    <property type="term" value="F:glucose 1-dehydrogenase [NAD(P)+] activity"/>
    <property type="evidence" value="ECO:0007669"/>
    <property type="project" value="UniProtKB-EC"/>
</dbReference>
<dbReference type="CDD" id="cd05233">
    <property type="entry name" value="SDR_c"/>
    <property type="match status" value="1"/>
</dbReference>
<dbReference type="SUPFAM" id="SSF51735">
    <property type="entry name" value="NAD(P)-binding Rossmann-fold domains"/>
    <property type="match status" value="1"/>
</dbReference>
<dbReference type="NCBIfam" id="NF005559">
    <property type="entry name" value="PRK07231.1"/>
    <property type="match status" value="1"/>
</dbReference>
<dbReference type="InterPro" id="IPR002347">
    <property type="entry name" value="SDR_fam"/>
</dbReference>
<dbReference type="InterPro" id="IPR036291">
    <property type="entry name" value="NAD(P)-bd_dom_sf"/>
</dbReference>